<accession>A0A377R0Y3</accession>
<gene>
    <name evidence="2" type="ORF">NCTC13336_01263</name>
</gene>
<evidence type="ECO:0000256" key="1">
    <source>
        <dbReference type="SAM" id="MobiDB-lite"/>
    </source>
</evidence>
<feature type="region of interest" description="Disordered" evidence="1">
    <location>
        <begin position="1"/>
        <end position="25"/>
    </location>
</feature>
<dbReference type="OrthoDB" id="8477619at2"/>
<keyword evidence="3" id="KW-1185">Reference proteome</keyword>
<dbReference type="EMBL" id="UGJJ01000002">
    <property type="protein sequence ID" value="STR02397.1"/>
    <property type="molecule type" value="Genomic_DNA"/>
</dbReference>
<sequence length="189" mass="19824">MGRQERVPNLRRERGGHAAGGQTLGGGAVLPAADGGFIKPGTLRLSWNGKTATDEAGRLKGAAAGYVDYYGGRAAVSDGLEAAAVEIAYQAYTGEAKEYSVGKQTTGALNLTLGRIAPGSLCLRVAYTARATVQTESWVQMKYNRLQAGQMVNGAQIVEAKNTICGWPTTKKKSTAHRKSPLPTTARAA</sequence>
<dbReference type="Proteomes" id="UP000254293">
    <property type="component" value="Unassembled WGS sequence"/>
</dbReference>
<protein>
    <submittedName>
        <fullName evidence="2">Uncharacterized protein</fullName>
    </submittedName>
</protein>
<evidence type="ECO:0000313" key="3">
    <source>
        <dbReference type="Proteomes" id="UP000254293"/>
    </source>
</evidence>
<proteinExistence type="predicted"/>
<dbReference type="RefSeq" id="WP_115308337.1">
    <property type="nucleotide sequence ID" value="NZ_UGJJ01000002.1"/>
</dbReference>
<feature type="compositionally biased region" description="Basic residues" evidence="1">
    <location>
        <begin position="170"/>
        <end position="180"/>
    </location>
</feature>
<organism evidence="2 3">
    <name type="scientific">Kingella potus</name>
    <dbReference type="NCBI Taxonomy" id="265175"/>
    <lineage>
        <taxon>Bacteria</taxon>
        <taxon>Pseudomonadati</taxon>
        <taxon>Pseudomonadota</taxon>
        <taxon>Betaproteobacteria</taxon>
        <taxon>Neisseriales</taxon>
        <taxon>Neisseriaceae</taxon>
        <taxon>Kingella</taxon>
    </lineage>
</organism>
<evidence type="ECO:0000313" key="2">
    <source>
        <dbReference type="EMBL" id="STR02397.1"/>
    </source>
</evidence>
<feature type="compositionally biased region" description="Basic and acidic residues" evidence="1">
    <location>
        <begin position="1"/>
        <end position="16"/>
    </location>
</feature>
<reference evidence="2 3" key="1">
    <citation type="submission" date="2018-06" db="EMBL/GenBank/DDBJ databases">
        <authorList>
            <consortium name="Pathogen Informatics"/>
            <person name="Doyle S."/>
        </authorList>
    </citation>
    <scope>NUCLEOTIDE SEQUENCE [LARGE SCALE GENOMIC DNA]</scope>
    <source>
        <strain evidence="2 3">NCTC13336</strain>
    </source>
</reference>
<feature type="region of interest" description="Disordered" evidence="1">
    <location>
        <begin position="169"/>
        <end position="189"/>
    </location>
</feature>
<name>A0A377R0Y3_9NEIS</name>
<dbReference type="AlphaFoldDB" id="A0A377R0Y3"/>